<dbReference type="PANTHER" id="PTHR31333:SF6">
    <property type="entry name" value="MUM1 LIKE 1"/>
    <property type="match status" value="1"/>
</dbReference>
<comment type="caution">
    <text evidence="2">The sequence shown here is derived from an EMBL/GenBank/DDBJ whole genome shotgun (WGS) entry which is preliminary data.</text>
</comment>
<name>A0ABR3MRK2_9TELE</name>
<dbReference type="Gene3D" id="1.10.418.20">
    <property type="match status" value="1"/>
</dbReference>
<keyword evidence="3" id="KW-1185">Reference proteome</keyword>
<evidence type="ECO:0000259" key="1">
    <source>
        <dbReference type="Pfam" id="PF20886"/>
    </source>
</evidence>
<dbReference type="PANTHER" id="PTHR31333">
    <property type="entry name" value="PWWP DOMAIN-CONTAINING DNA REPAIR FACTOR 3 FAMILY MEMBER"/>
    <property type="match status" value="1"/>
</dbReference>
<protein>
    <recommendedName>
        <fullName evidence="1">PWWP domain-containing protein</fullName>
    </recommendedName>
</protein>
<evidence type="ECO:0000313" key="3">
    <source>
        <dbReference type="Proteomes" id="UP001558613"/>
    </source>
</evidence>
<accession>A0ABR3MRK2</accession>
<dbReference type="Proteomes" id="UP001558613">
    <property type="component" value="Unassembled WGS sequence"/>
</dbReference>
<dbReference type="SUPFAM" id="SSF54001">
    <property type="entry name" value="Cysteine proteinases"/>
    <property type="match status" value="1"/>
</dbReference>
<dbReference type="InterPro" id="IPR038765">
    <property type="entry name" value="Papain-like_cys_pep_sf"/>
</dbReference>
<dbReference type="Pfam" id="PF20886">
    <property type="entry name" value="PWP3A-B_C"/>
    <property type="match status" value="1"/>
</dbReference>
<gene>
    <name evidence="2" type="ORF">QQF64_002941</name>
</gene>
<proteinExistence type="predicted"/>
<dbReference type="InterPro" id="IPR048795">
    <property type="entry name" value="PWP3A_3B_4_C"/>
</dbReference>
<organism evidence="2 3">
    <name type="scientific">Cirrhinus molitorella</name>
    <name type="common">mud carp</name>
    <dbReference type="NCBI Taxonomy" id="172907"/>
    <lineage>
        <taxon>Eukaryota</taxon>
        <taxon>Metazoa</taxon>
        <taxon>Chordata</taxon>
        <taxon>Craniata</taxon>
        <taxon>Vertebrata</taxon>
        <taxon>Euteleostomi</taxon>
        <taxon>Actinopterygii</taxon>
        <taxon>Neopterygii</taxon>
        <taxon>Teleostei</taxon>
        <taxon>Ostariophysi</taxon>
        <taxon>Cypriniformes</taxon>
        <taxon>Cyprinidae</taxon>
        <taxon>Labeoninae</taxon>
        <taxon>Labeonini</taxon>
        <taxon>Cirrhinus</taxon>
    </lineage>
</organism>
<dbReference type="InterPro" id="IPR040263">
    <property type="entry name" value="PWP3A_3B_4"/>
</dbReference>
<evidence type="ECO:0000313" key="2">
    <source>
        <dbReference type="EMBL" id="KAL1267266.1"/>
    </source>
</evidence>
<feature type="domain" description="PWWP" evidence="1">
    <location>
        <begin position="54"/>
        <end position="153"/>
    </location>
</feature>
<reference evidence="2 3" key="1">
    <citation type="submission" date="2023-09" db="EMBL/GenBank/DDBJ databases">
        <authorList>
            <person name="Wang M."/>
        </authorList>
    </citation>
    <scope>NUCLEOTIDE SEQUENCE [LARGE SCALE GENOMIC DNA]</scope>
    <source>
        <strain evidence="2">GT-2023</strain>
        <tissue evidence="2">Liver</tissue>
    </source>
</reference>
<sequence length="162" mass="18447">MKDALVFPAWTQAAGPDHYLLCVLPQQTNSNDCGVFMLMYALYTVLDIPFNFSQSIISGQKKSKWLDTFSKCSVKTVPVQVYIDNQEQVDAIYSHLSSILDSTPMHMHSDKVKFIMDVLFPESIICALAFVENLSILEAEEKFLRGPVIDLRYCRDNIKEND</sequence>
<dbReference type="EMBL" id="JAYMGO010000010">
    <property type="protein sequence ID" value="KAL1267266.1"/>
    <property type="molecule type" value="Genomic_DNA"/>
</dbReference>